<reference evidence="2" key="1">
    <citation type="journal article" date="2014" name="Int. J. Syst. Evol. Microbiol.">
        <title>Complete genome of a new Firmicutes species belonging to the dominant human colonic microbiota ('Ruminococcus bicirculans') reveals two chromosomes and a selective capacity to utilize plant glucans.</title>
        <authorList>
            <consortium name="NISC Comparative Sequencing Program"/>
            <person name="Wegmann U."/>
            <person name="Louis P."/>
            <person name="Goesmann A."/>
            <person name="Henrissat B."/>
            <person name="Duncan S.H."/>
            <person name="Flint H.J."/>
        </authorList>
    </citation>
    <scope>NUCLEOTIDE SEQUENCE</scope>
    <source>
        <strain evidence="2">NBRC 107715</strain>
    </source>
</reference>
<name>A0A512J9K0_9HYPH</name>
<protein>
    <submittedName>
        <fullName evidence="1">Uncharacterized protein</fullName>
    </submittedName>
</protein>
<sequence>MAFTVTSDEADGTMAENFLKPAEAYRRARECEASGQAVKIRLASGDEVTAEEFRELYLLKDLD</sequence>
<gene>
    <name evidence="2" type="ORF">GCM10007888_22640</name>
    <name evidence="1" type="ORF">MOX02_45770</name>
</gene>
<dbReference type="Proteomes" id="UP000321960">
    <property type="component" value="Unassembled WGS sequence"/>
</dbReference>
<dbReference type="Proteomes" id="UP001156856">
    <property type="component" value="Unassembled WGS sequence"/>
</dbReference>
<reference evidence="2" key="4">
    <citation type="submission" date="2023-01" db="EMBL/GenBank/DDBJ databases">
        <title>Draft genome sequence of Methylobacterium oxalidis strain NBRC 107715.</title>
        <authorList>
            <person name="Sun Q."/>
            <person name="Mori K."/>
        </authorList>
    </citation>
    <scope>NUCLEOTIDE SEQUENCE</scope>
    <source>
        <strain evidence="2">NBRC 107715</strain>
    </source>
</reference>
<organism evidence="1 3">
    <name type="scientific">Methylobacterium oxalidis</name>
    <dbReference type="NCBI Taxonomy" id="944322"/>
    <lineage>
        <taxon>Bacteria</taxon>
        <taxon>Pseudomonadati</taxon>
        <taxon>Pseudomonadota</taxon>
        <taxon>Alphaproteobacteria</taxon>
        <taxon>Hyphomicrobiales</taxon>
        <taxon>Methylobacteriaceae</taxon>
        <taxon>Methylobacterium</taxon>
    </lineage>
</organism>
<dbReference type="RefSeq" id="WP_284213603.1">
    <property type="nucleotide sequence ID" value="NZ_BSPK01000031.1"/>
</dbReference>
<dbReference type="AlphaFoldDB" id="A0A512J9K0"/>
<proteinExistence type="predicted"/>
<dbReference type="EMBL" id="BJZU01000105">
    <property type="protein sequence ID" value="GEP06539.1"/>
    <property type="molecule type" value="Genomic_DNA"/>
</dbReference>
<accession>A0A512J9K0</accession>
<reference evidence="1 3" key="3">
    <citation type="submission" date="2019-07" db="EMBL/GenBank/DDBJ databases">
        <title>Whole genome shotgun sequence of Methylobacterium oxalidis NBRC 107715.</title>
        <authorList>
            <person name="Hosoyama A."/>
            <person name="Uohara A."/>
            <person name="Ohji S."/>
            <person name="Ichikawa N."/>
        </authorList>
    </citation>
    <scope>NUCLEOTIDE SEQUENCE [LARGE SCALE GENOMIC DNA]</scope>
    <source>
        <strain evidence="1 3">NBRC 107715</strain>
    </source>
</reference>
<comment type="caution">
    <text evidence="1">The sequence shown here is derived from an EMBL/GenBank/DDBJ whole genome shotgun (WGS) entry which is preliminary data.</text>
</comment>
<reference evidence="4" key="2">
    <citation type="journal article" date="2019" name="Int. J. Syst. Evol. Microbiol.">
        <title>The Global Catalogue of Microorganisms (GCM) 10K type strain sequencing project: providing services to taxonomists for standard genome sequencing and annotation.</title>
        <authorList>
            <consortium name="The Broad Institute Genomics Platform"/>
            <consortium name="The Broad Institute Genome Sequencing Center for Infectious Disease"/>
            <person name="Wu L."/>
            <person name="Ma J."/>
        </authorList>
    </citation>
    <scope>NUCLEOTIDE SEQUENCE [LARGE SCALE GENOMIC DNA]</scope>
    <source>
        <strain evidence="4">NBRC 107715</strain>
    </source>
</reference>
<evidence type="ECO:0000313" key="1">
    <source>
        <dbReference type="EMBL" id="GEP06539.1"/>
    </source>
</evidence>
<evidence type="ECO:0000313" key="3">
    <source>
        <dbReference type="Proteomes" id="UP000321960"/>
    </source>
</evidence>
<keyword evidence="4" id="KW-1185">Reference proteome</keyword>
<dbReference type="EMBL" id="BSPK01000031">
    <property type="protein sequence ID" value="GLS63883.1"/>
    <property type="molecule type" value="Genomic_DNA"/>
</dbReference>
<evidence type="ECO:0000313" key="2">
    <source>
        <dbReference type="EMBL" id="GLS63883.1"/>
    </source>
</evidence>
<evidence type="ECO:0000313" key="4">
    <source>
        <dbReference type="Proteomes" id="UP001156856"/>
    </source>
</evidence>